<proteinExistence type="predicted"/>
<evidence type="ECO:0000313" key="3">
    <source>
        <dbReference type="Proteomes" id="UP000219453"/>
    </source>
</evidence>
<evidence type="ECO:0000313" key="2">
    <source>
        <dbReference type="EMBL" id="SNZ04112.1"/>
    </source>
</evidence>
<reference evidence="2 3" key="1">
    <citation type="submission" date="2017-09" db="EMBL/GenBank/DDBJ databases">
        <authorList>
            <person name="Ehlers B."/>
            <person name="Leendertz F.H."/>
        </authorList>
    </citation>
    <scope>NUCLEOTIDE SEQUENCE [LARGE SCALE GENOMIC DNA]</scope>
    <source>
        <strain evidence="2 3">DSM 27208</strain>
    </source>
</reference>
<feature type="transmembrane region" description="Helical" evidence="1">
    <location>
        <begin position="57"/>
        <end position="75"/>
    </location>
</feature>
<dbReference type="RefSeq" id="WP_097007475.1">
    <property type="nucleotide sequence ID" value="NZ_OBEJ01000001.1"/>
</dbReference>
<dbReference type="EMBL" id="OBEJ01000001">
    <property type="protein sequence ID" value="SNZ04112.1"/>
    <property type="molecule type" value="Genomic_DNA"/>
</dbReference>
<evidence type="ECO:0000256" key="1">
    <source>
        <dbReference type="SAM" id="Phobius"/>
    </source>
</evidence>
<keyword evidence="1" id="KW-1133">Transmembrane helix</keyword>
<name>A0A285N3S6_NATPI</name>
<dbReference type="AlphaFoldDB" id="A0A285N3S6"/>
<keyword evidence="3" id="KW-1185">Reference proteome</keyword>
<organism evidence="2 3">
    <name type="scientific">Natronoarchaeum philippinense</name>
    <dbReference type="NCBI Taxonomy" id="558529"/>
    <lineage>
        <taxon>Archaea</taxon>
        <taxon>Methanobacteriati</taxon>
        <taxon>Methanobacteriota</taxon>
        <taxon>Stenosarchaea group</taxon>
        <taxon>Halobacteria</taxon>
        <taxon>Halobacteriales</taxon>
        <taxon>Natronoarchaeaceae</taxon>
    </lineage>
</organism>
<gene>
    <name evidence="2" type="ORF">SAMN06269185_0452</name>
</gene>
<keyword evidence="1" id="KW-0812">Transmembrane</keyword>
<keyword evidence="1" id="KW-0472">Membrane</keyword>
<dbReference type="Proteomes" id="UP000219453">
    <property type="component" value="Unassembled WGS sequence"/>
</dbReference>
<accession>A0A285N3S6</accession>
<protein>
    <submittedName>
        <fullName evidence="2">Uncharacterized protein</fullName>
    </submittedName>
</protein>
<feature type="transmembrane region" description="Helical" evidence="1">
    <location>
        <begin position="12"/>
        <end position="36"/>
    </location>
</feature>
<sequence length="79" mass="8214">MVDVRNTLAAVLAIGIGLGAVVAPAAVVRLQFVLYGADTGRHGEYGEDRTVGDRARWVVRIIGVAVLGVGVYLGAQPLL</sequence>